<feature type="transmembrane region" description="Helical" evidence="1">
    <location>
        <begin position="20"/>
        <end position="39"/>
    </location>
</feature>
<name>A0A8J8NY01_HALGN</name>
<reference evidence="2" key="1">
    <citation type="submission" date="2019-06" db="EMBL/GenBank/DDBJ databases">
        <authorList>
            <person name="Zheng W."/>
        </authorList>
    </citation>
    <scope>NUCLEOTIDE SEQUENCE</scope>
    <source>
        <strain evidence="2">QDHG01</strain>
    </source>
</reference>
<dbReference type="AlphaFoldDB" id="A0A8J8NY01"/>
<feature type="transmembrane region" description="Helical" evidence="1">
    <location>
        <begin position="51"/>
        <end position="71"/>
    </location>
</feature>
<feature type="transmembrane region" description="Helical" evidence="1">
    <location>
        <begin position="99"/>
        <end position="117"/>
    </location>
</feature>
<keyword evidence="1" id="KW-0472">Membrane</keyword>
<protein>
    <submittedName>
        <fullName evidence="2">Uncharacterized protein</fullName>
    </submittedName>
</protein>
<feature type="transmembrane region" description="Helical" evidence="1">
    <location>
        <begin position="193"/>
        <end position="212"/>
    </location>
</feature>
<keyword evidence="3" id="KW-1185">Reference proteome</keyword>
<evidence type="ECO:0000313" key="2">
    <source>
        <dbReference type="EMBL" id="TNV83881.1"/>
    </source>
</evidence>
<evidence type="ECO:0000256" key="1">
    <source>
        <dbReference type="SAM" id="Phobius"/>
    </source>
</evidence>
<organism evidence="2 3">
    <name type="scientific">Halteria grandinella</name>
    <dbReference type="NCBI Taxonomy" id="5974"/>
    <lineage>
        <taxon>Eukaryota</taxon>
        <taxon>Sar</taxon>
        <taxon>Alveolata</taxon>
        <taxon>Ciliophora</taxon>
        <taxon>Intramacronucleata</taxon>
        <taxon>Spirotrichea</taxon>
        <taxon>Stichotrichia</taxon>
        <taxon>Sporadotrichida</taxon>
        <taxon>Halteriidae</taxon>
        <taxon>Halteria</taxon>
    </lineage>
</organism>
<dbReference type="EMBL" id="RRYP01003355">
    <property type="protein sequence ID" value="TNV83881.1"/>
    <property type="molecule type" value="Genomic_DNA"/>
</dbReference>
<keyword evidence="1" id="KW-0812">Transmembrane</keyword>
<gene>
    <name evidence="2" type="ORF">FGO68_gene14094</name>
</gene>
<feature type="transmembrane region" description="Helical" evidence="1">
    <location>
        <begin position="168"/>
        <end position="186"/>
    </location>
</feature>
<feature type="transmembrane region" description="Helical" evidence="1">
    <location>
        <begin position="248"/>
        <end position="271"/>
    </location>
</feature>
<feature type="transmembrane region" description="Helical" evidence="1">
    <location>
        <begin position="145"/>
        <end position="162"/>
    </location>
</feature>
<dbReference type="Proteomes" id="UP000785679">
    <property type="component" value="Unassembled WGS sequence"/>
</dbReference>
<evidence type="ECO:0000313" key="3">
    <source>
        <dbReference type="Proteomes" id="UP000785679"/>
    </source>
</evidence>
<comment type="caution">
    <text evidence="2">The sequence shown here is derived from an EMBL/GenBank/DDBJ whole genome shotgun (WGS) entry which is preliminary data.</text>
</comment>
<proteinExistence type="predicted"/>
<keyword evidence="1" id="KW-1133">Transmembrane helix</keyword>
<sequence length="348" mass="40132">MLTSDGGPRQILAEINKSDLMNVWLPMGVIIIGCTLLMTCKEFLTLVDRKYFLKPFLAKTIICILVIPVLWKGQNETNGQDIIMVLGQTTSLYGLYSYFIWWTSGVILALQIANGVLQMMQSHYISRHDQSHYIQYYYTLKKMKFEAFFIFSINLLPIFILLNGRDNLPRLLGLGFNLGGLIYLECHYQLCSLHTLFSIAIILINMITHISITEHAQKYTCPYILSLGEISPSYQVFLGFLKANCTNFITFSAFALYTQFTSHLCLIKYELKQAMKHERHYESQEDIVRQVYLNDLMFKLGAFMIGQGGVDELVSRTYLLKEVFPTYKMPIFMTHAFQLTLSLFILVI</sequence>
<accession>A0A8J8NY01</accession>